<dbReference type="EMBL" id="AMZH03000050">
    <property type="protein sequence ID" value="RRT85863.1"/>
    <property type="molecule type" value="Genomic_DNA"/>
</dbReference>
<protein>
    <submittedName>
        <fullName evidence="1">Uncharacterized protein</fullName>
    </submittedName>
</protein>
<sequence length="83" mass="8984">MANHPVSQSPPSKVAVMIETVTGGRSKAEKGGKRRKDLFGKPPPKYSILLLRGETTGSSTADKLYAVQINHRAIDDDVSLYDS</sequence>
<organism evidence="1 2">
    <name type="scientific">Ensete ventricosum</name>
    <name type="common">Abyssinian banana</name>
    <name type="synonym">Musa ensete</name>
    <dbReference type="NCBI Taxonomy" id="4639"/>
    <lineage>
        <taxon>Eukaryota</taxon>
        <taxon>Viridiplantae</taxon>
        <taxon>Streptophyta</taxon>
        <taxon>Embryophyta</taxon>
        <taxon>Tracheophyta</taxon>
        <taxon>Spermatophyta</taxon>
        <taxon>Magnoliopsida</taxon>
        <taxon>Liliopsida</taxon>
        <taxon>Zingiberales</taxon>
        <taxon>Musaceae</taxon>
        <taxon>Ensete</taxon>
    </lineage>
</organism>
<dbReference type="Proteomes" id="UP000287651">
    <property type="component" value="Unassembled WGS sequence"/>
</dbReference>
<evidence type="ECO:0000313" key="2">
    <source>
        <dbReference type="Proteomes" id="UP000287651"/>
    </source>
</evidence>
<reference evidence="1 2" key="1">
    <citation type="journal article" date="2014" name="Agronomy (Basel)">
        <title>A Draft Genome Sequence for Ensete ventricosum, the Drought-Tolerant Tree Against Hunger.</title>
        <authorList>
            <person name="Harrison J."/>
            <person name="Moore K.A."/>
            <person name="Paszkiewicz K."/>
            <person name="Jones T."/>
            <person name="Grant M."/>
            <person name="Ambacheew D."/>
            <person name="Muzemil S."/>
            <person name="Studholme D.J."/>
        </authorList>
    </citation>
    <scope>NUCLEOTIDE SEQUENCE [LARGE SCALE GENOMIC DNA]</scope>
</reference>
<proteinExistence type="predicted"/>
<accession>A0A427BBQ9</accession>
<comment type="caution">
    <text evidence="1">The sequence shown here is derived from an EMBL/GenBank/DDBJ whole genome shotgun (WGS) entry which is preliminary data.</text>
</comment>
<name>A0A427BBQ9_ENSVE</name>
<evidence type="ECO:0000313" key="1">
    <source>
        <dbReference type="EMBL" id="RRT85863.1"/>
    </source>
</evidence>
<dbReference type="AlphaFoldDB" id="A0A427BBQ9"/>
<gene>
    <name evidence="1" type="ORF">B296_00002857</name>
</gene>